<reference evidence="2 3" key="1">
    <citation type="submission" date="2019-07" db="EMBL/GenBank/DDBJ databases">
        <title>Genomics analysis of Aphanomyces spp. identifies a new class of oomycete effector associated with host adaptation.</title>
        <authorList>
            <person name="Gaulin E."/>
        </authorList>
    </citation>
    <scope>NUCLEOTIDE SEQUENCE [LARGE SCALE GENOMIC DNA]</scope>
    <source>
        <strain evidence="2 3">ATCC 201684</strain>
    </source>
</reference>
<dbReference type="AlphaFoldDB" id="A0A6G0WWG1"/>
<evidence type="ECO:0000313" key="2">
    <source>
        <dbReference type="EMBL" id="KAF0731891.1"/>
    </source>
</evidence>
<name>A0A6G0WWG1_9STRA</name>
<organism evidence="2 3">
    <name type="scientific">Aphanomyces euteiches</name>
    <dbReference type="NCBI Taxonomy" id="100861"/>
    <lineage>
        <taxon>Eukaryota</taxon>
        <taxon>Sar</taxon>
        <taxon>Stramenopiles</taxon>
        <taxon>Oomycota</taxon>
        <taxon>Saprolegniomycetes</taxon>
        <taxon>Saprolegniales</taxon>
        <taxon>Verrucalvaceae</taxon>
        <taxon>Aphanomyces</taxon>
    </lineage>
</organism>
<comment type="caution">
    <text evidence="2">The sequence shown here is derived from an EMBL/GenBank/DDBJ whole genome shotgun (WGS) entry which is preliminary data.</text>
</comment>
<sequence>MPVRPTFFLHSQQRLLFFWTTGASTGVASAGVGASTSTEGAAAASTTGAATGVDVYDCVSTWRFDMVFFQHTEHIPPLAALPKKPHPFAQSLVLSPSCCILYECVIERIARRRSRWLLRCWGTLKKKTNAPFSSWNKINGQFFFYISTQCEIYPHSETE</sequence>
<dbReference type="EMBL" id="VJMJ01000138">
    <property type="protein sequence ID" value="KAF0731891.1"/>
    <property type="molecule type" value="Genomic_DNA"/>
</dbReference>
<dbReference type="Proteomes" id="UP000481153">
    <property type="component" value="Unassembled WGS sequence"/>
</dbReference>
<feature type="signal peptide" evidence="1">
    <location>
        <begin position="1"/>
        <end position="30"/>
    </location>
</feature>
<gene>
    <name evidence="2" type="ORF">Ae201684_010845</name>
</gene>
<keyword evidence="3" id="KW-1185">Reference proteome</keyword>
<evidence type="ECO:0000256" key="1">
    <source>
        <dbReference type="SAM" id="SignalP"/>
    </source>
</evidence>
<proteinExistence type="predicted"/>
<protein>
    <recommendedName>
        <fullName evidence="4">Secreted protein</fullName>
    </recommendedName>
</protein>
<keyword evidence="1" id="KW-0732">Signal</keyword>
<feature type="chain" id="PRO_5026270067" description="Secreted protein" evidence="1">
    <location>
        <begin position="31"/>
        <end position="159"/>
    </location>
</feature>
<accession>A0A6G0WWG1</accession>
<evidence type="ECO:0008006" key="4">
    <source>
        <dbReference type="Google" id="ProtNLM"/>
    </source>
</evidence>
<evidence type="ECO:0000313" key="3">
    <source>
        <dbReference type="Proteomes" id="UP000481153"/>
    </source>
</evidence>